<dbReference type="AlphaFoldDB" id="A0A3B1AMH9"/>
<reference evidence="1" key="1">
    <citation type="submission" date="2018-06" db="EMBL/GenBank/DDBJ databases">
        <authorList>
            <person name="Zhirakovskaya E."/>
        </authorList>
    </citation>
    <scope>NUCLEOTIDE SEQUENCE</scope>
</reference>
<protein>
    <recommendedName>
        <fullName evidence="2">PqqD family protein</fullName>
    </recommendedName>
</protein>
<dbReference type="Gene3D" id="1.10.10.1150">
    <property type="entry name" value="Coenzyme PQQ synthesis protein D (PqqD)"/>
    <property type="match status" value="1"/>
</dbReference>
<organism evidence="1">
    <name type="scientific">hydrothermal vent metagenome</name>
    <dbReference type="NCBI Taxonomy" id="652676"/>
    <lineage>
        <taxon>unclassified sequences</taxon>
        <taxon>metagenomes</taxon>
        <taxon>ecological metagenomes</taxon>
    </lineage>
</organism>
<dbReference type="InterPro" id="IPR008792">
    <property type="entry name" value="PQQD"/>
</dbReference>
<accession>A0A3B1AMH9</accession>
<dbReference type="Pfam" id="PF05402">
    <property type="entry name" value="PqqD"/>
    <property type="match status" value="1"/>
</dbReference>
<proteinExistence type="predicted"/>
<evidence type="ECO:0008006" key="2">
    <source>
        <dbReference type="Google" id="ProtNLM"/>
    </source>
</evidence>
<evidence type="ECO:0000313" key="1">
    <source>
        <dbReference type="EMBL" id="VAX07156.1"/>
    </source>
</evidence>
<gene>
    <name evidence="1" type="ORF">MNBD_GAMMA26-1432</name>
</gene>
<dbReference type="InterPro" id="IPR041881">
    <property type="entry name" value="PqqD_sf"/>
</dbReference>
<name>A0A3B1AMH9_9ZZZZ</name>
<dbReference type="EMBL" id="UOFX01000021">
    <property type="protein sequence ID" value="VAX07156.1"/>
    <property type="molecule type" value="Genomic_DNA"/>
</dbReference>
<sequence>MSDKYQTQENLVVREIVGETLIVPISGKLANMEQLFSLNPVGASIWKLLDGKLTLAEICTDLLDNFDVQPDTAYEDLNQLVLDLLKADLIIKTS</sequence>